<protein>
    <submittedName>
        <fullName evidence="3">Cell wall hydrolase</fullName>
    </submittedName>
</protein>
<organism evidence="3 4">
    <name type="scientific">Jeotgalibacillus proteolyticus</name>
    <dbReference type="NCBI Taxonomy" id="2082395"/>
    <lineage>
        <taxon>Bacteria</taxon>
        <taxon>Bacillati</taxon>
        <taxon>Bacillota</taxon>
        <taxon>Bacilli</taxon>
        <taxon>Bacillales</taxon>
        <taxon>Caryophanaceae</taxon>
        <taxon>Jeotgalibacillus</taxon>
    </lineage>
</organism>
<keyword evidence="4" id="KW-1185">Reference proteome</keyword>
<dbReference type="Gene3D" id="1.10.10.2520">
    <property type="entry name" value="Cell wall hydrolase SleB, domain 1"/>
    <property type="match status" value="1"/>
</dbReference>
<dbReference type="GO" id="GO:0016787">
    <property type="term" value="F:hydrolase activity"/>
    <property type="evidence" value="ECO:0007669"/>
    <property type="project" value="UniProtKB-KW"/>
</dbReference>
<dbReference type="Pfam" id="PF07486">
    <property type="entry name" value="Hydrolase_2"/>
    <property type="match status" value="1"/>
</dbReference>
<name>A0A2S5GE31_9BACL</name>
<evidence type="ECO:0000259" key="2">
    <source>
        <dbReference type="Pfam" id="PF07486"/>
    </source>
</evidence>
<sequence length="189" mass="21029">MHTKETQAESPLQTGDQGEHVFQVQEKLTLMGYLDTAPTGYFGPLTEEAVRGLQQDFLLPVTGVAGAETLYQLDEVEKMAKIVHGEARGESYEGQVAVAAVIKNRLHSPEFPSTIDGVLFQTNAFTALMDGQYYLTPDYVAYHAVKDAWRGWDPSYGAVYYYNPEIATSSWIFENTTPKHTIGSHLFAE</sequence>
<feature type="domain" description="Cell wall hydrolase SleB" evidence="2">
    <location>
        <begin position="89"/>
        <end position="188"/>
    </location>
</feature>
<dbReference type="Proteomes" id="UP000239047">
    <property type="component" value="Unassembled WGS sequence"/>
</dbReference>
<dbReference type="SUPFAM" id="SSF47090">
    <property type="entry name" value="PGBD-like"/>
    <property type="match status" value="1"/>
</dbReference>
<comment type="caution">
    <text evidence="3">The sequence shown here is derived from an EMBL/GenBank/DDBJ whole genome shotgun (WGS) entry which is preliminary data.</text>
</comment>
<evidence type="ECO:0000259" key="1">
    <source>
        <dbReference type="Pfam" id="PF01471"/>
    </source>
</evidence>
<dbReference type="Pfam" id="PF01471">
    <property type="entry name" value="PG_binding_1"/>
    <property type="match status" value="1"/>
</dbReference>
<dbReference type="Gene3D" id="6.20.240.60">
    <property type="match status" value="1"/>
</dbReference>
<dbReference type="AlphaFoldDB" id="A0A2S5GE31"/>
<dbReference type="EMBL" id="PREZ01000003">
    <property type="protein sequence ID" value="PPA71164.1"/>
    <property type="molecule type" value="Genomic_DNA"/>
</dbReference>
<dbReference type="InterPro" id="IPR036366">
    <property type="entry name" value="PGBDSf"/>
</dbReference>
<accession>A0A2S5GE31</accession>
<dbReference type="Gene3D" id="1.10.101.10">
    <property type="entry name" value="PGBD-like superfamily/PGBD"/>
    <property type="match status" value="1"/>
</dbReference>
<proteinExistence type="predicted"/>
<keyword evidence="3" id="KW-0378">Hydrolase</keyword>
<feature type="domain" description="Peptidoglycan binding-like" evidence="1">
    <location>
        <begin position="17"/>
        <end position="73"/>
    </location>
</feature>
<dbReference type="InterPro" id="IPR036365">
    <property type="entry name" value="PGBD-like_sf"/>
</dbReference>
<dbReference type="InterPro" id="IPR011105">
    <property type="entry name" value="Cell_wall_hydrolase_SleB"/>
</dbReference>
<dbReference type="InterPro" id="IPR002477">
    <property type="entry name" value="Peptidoglycan-bd-like"/>
</dbReference>
<dbReference type="InterPro" id="IPR042047">
    <property type="entry name" value="SleB_dom1"/>
</dbReference>
<evidence type="ECO:0000313" key="4">
    <source>
        <dbReference type="Proteomes" id="UP000239047"/>
    </source>
</evidence>
<gene>
    <name evidence="3" type="ORF">C4B60_09645</name>
</gene>
<reference evidence="3 4" key="1">
    <citation type="submission" date="2018-02" db="EMBL/GenBank/DDBJ databases">
        <title>Jeotgalibacillus proteolyticum sp. nov. a protease producing bacterium isolated from ocean sediments of Laizhou Bay.</title>
        <authorList>
            <person name="Li Y."/>
        </authorList>
    </citation>
    <scope>NUCLEOTIDE SEQUENCE [LARGE SCALE GENOMIC DNA]</scope>
    <source>
        <strain evidence="3 4">22-7</strain>
    </source>
</reference>
<dbReference type="OrthoDB" id="9785345at2"/>
<evidence type="ECO:0000313" key="3">
    <source>
        <dbReference type="EMBL" id="PPA71164.1"/>
    </source>
</evidence>